<dbReference type="InterPro" id="IPR002571">
    <property type="entry name" value="HrcA"/>
</dbReference>
<evidence type="ECO:0000259" key="6">
    <source>
        <dbReference type="Pfam" id="PF01628"/>
    </source>
</evidence>
<sequence length="372" mass="41585">MKLARKDEILKHIVEEFIQTAQPVGSKALLQKYNLNCSSATIRNIMAELEKEGMLEKTHISSGRVPSAKGYQYYLDHLDNSSLMNTVDMEFQREFQEVLKSKSKSVEDVVAKSCQMLSEMTNMATVVLGSKASDESLVSIQLLRLTEKTAMGIFITDSGYVEKKTFVVNSKDVTFQQLANAISMLNERLAGTKIVDLEAKLKALQPIVTKMYGTSGDVVIQAFLESVVNFTRKRYEVYGEKKLLSLPEFSSDKESFLNAFEALRDPNSLEKNFSEKDDLGSVNIAFTNENKGDFAIVSKQFNGDNSLAVVGPKRMDYKKVLSALEYIVYMLDRYYFSSAPQSASLVPVSPAEDIAVAKPTRKRKTTTKKGVK</sequence>
<dbReference type="NCBIfam" id="TIGR00331">
    <property type="entry name" value="hrcA"/>
    <property type="match status" value="1"/>
</dbReference>
<dbReference type="SUPFAM" id="SSF55781">
    <property type="entry name" value="GAF domain-like"/>
    <property type="match status" value="1"/>
</dbReference>
<dbReference type="PANTHER" id="PTHR34824:SF1">
    <property type="entry name" value="HEAT-INDUCIBLE TRANSCRIPTION REPRESSOR HRCA"/>
    <property type="match status" value="1"/>
</dbReference>
<dbReference type="InterPro" id="IPR021153">
    <property type="entry name" value="HrcA_C"/>
</dbReference>
<keyword evidence="4 5" id="KW-0804">Transcription</keyword>
<evidence type="ECO:0000313" key="7">
    <source>
        <dbReference type="EMBL" id="QOS39316.1"/>
    </source>
</evidence>
<dbReference type="InterPro" id="IPR036390">
    <property type="entry name" value="WH_DNA-bd_sf"/>
</dbReference>
<comment type="similarity">
    <text evidence="5">Belongs to the HrcA family.</text>
</comment>
<dbReference type="InterPro" id="IPR023120">
    <property type="entry name" value="WHTH_transcript_rep_HrcA_IDD"/>
</dbReference>
<evidence type="ECO:0000256" key="1">
    <source>
        <dbReference type="ARBA" id="ARBA00022491"/>
    </source>
</evidence>
<comment type="function">
    <text evidence="5">Negative regulator of class I heat shock genes (grpE-dnaK-dnaJ and groELS operons). Prevents heat-shock induction of these operons.</text>
</comment>
<keyword evidence="2 5" id="KW-0805">Transcription regulation</keyword>
<evidence type="ECO:0000256" key="4">
    <source>
        <dbReference type="ARBA" id="ARBA00023163"/>
    </source>
</evidence>
<reference evidence="7 8" key="1">
    <citation type="submission" date="2018-08" db="EMBL/GenBank/DDBJ databases">
        <title>The first complete genome of Treponema rectale (CHPAT), a commensal spirochete of the bovine rectum.</title>
        <authorList>
            <person name="Staton G.J."/>
            <person name="Clegg S.R."/>
            <person name="Carter S.D."/>
            <person name="Radford A.D."/>
            <person name="Darby A."/>
            <person name="Hall N."/>
            <person name="Birtles R.J."/>
            <person name="Evans N.J."/>
        </authorList>
    </citation>
    <scope>NUCLEOTIDE SEQUENCE [LARGE SCALE GENOMIC DNA]</scope>
    <source>
        <strain evidence="7 8">CHPA</strain>
    </source>
</reference>
<dbReference type="InterPro" id="IPR036388">
    <property type="entry name" value="WH-like_DNA-bd_sf"/>
</dbReference>
<dbReference type="Gene3D" id="3.30.450.40">
    <property type="match status" value="1"/>
</dbReference>
<dbReference type="GO" id="GO:0003677">
    <property type="term" value="F:DNA binding"/>
    <property type="evidence" value="ECO:0007669"/>
    <property type="project" value="InterPro"/>
</dbReference>
<dbReference type="Proteomes" id="UP000593591">
    <property type="component" value="Chromosome"/>
</dbReference>
<keyword evidence="1 5" id="KW-0678">Repressor</keyword>
<feature type="domain" description="Heat-inducible transcription repressor HrcA C-terminal" evidence="6">
    <location>
        <begin position="107"/>
        <end position="320"/>
    </location>
</feature>
<proteinExistence type="inferred from homology"/>
<evidence type="ECO:0000313" key="8">
    <source>
        <dbReference type="Proteomes" id="UP000593591"/>
    </source>
</evidence>
<dbReference type="Pfam" id="PF01628">
    <property type="entry name" value="HrcA"/>
    <property type="match status" value="1"/>
</dbReference>
<evidence type="ECO:0000256" key="3">
    <source>
        <dbReference type="ARBA" id="ARBA00023016"/>
    </source>
</evidence>
<dbReference type="InterPro" id="IPR029016">
    <property type="entry name" value="GAF-like_dom_sf"/>
</dbReference>
<dbReference type="Gene3D" id="3.30.390.60">
    <property type="entry name" value="Heat-inducible transcription repressor hrca homolog, domain 3"/>
    <property type="match status" value="1"/>
</dbReference>
<name>A0A7M1XID9_9SPIR</name>
<keyword evidence="3 5" id="KW-0346">Stress response</keyword>
<dbReference type="SUPFAM" id="SSF46785">
    <property type="entry name" value="Winged helix' DNA-binding domain"/>
    <property type="match status" value="1"/>
</dbReference>
<dbReference type="KEGG" id="trc:DYE49_02140"/>
<protein>
    <recommendedName>
        <fullName evidence="5">Heat-inducible transcription repressor HrcA</fullName>
    </recommendedName>
</protein>
<evidence type="ECO:0000256" key="5">
    <source>
        <dbReference type="HAMAP-Rule" id="MF_00081"/>
    </source>
</evidence>
<dbReference type="PIRSF" id="PIRSF005485">
    <property type="entry name" value="HrcA"/>
    <property type="match status" value="1"/>
</dbReference>
<dbReference type="EMBL" id="CP031517">
    <property type="protein sequence ID" value="QOS39316.1"/>
    <property type="molecule type" value="Genomic_DNA"/>
</dbReference>
<dbReference type="AlphaFoldDB" id="A0A7M1XID9"/>
<accession>A0A7M1XID9</accession>
<dbReference type="Gene3D" id="1.10.10.10">
    <property type="entry name" value="Winged helix-like DNA-binding domain superfamily/Winged helix DNA-binding domain"/>
    <property type="match status" value="1"/>
</dbReference>
<dbReference type="PANTHER" id="PTHR34824">
    <property type="entry name" value="HEAT-INDUCIBLE TRANSCRIPTION REPRESSOR HRCA"/>
    <property type="match status" value="1"/>
</dbReference>
<gene>
    <name evidence="5 7" type="primary">hrcA</name>
    <name evidence="7" type="ORF">DYE49_02140</name>
</gene>
<organism evidence="7 8">
    <name type="scientific">Treponema rectale</name>
    <dbReference type="NCBI Taxonomy" id="744512"/>
    <lineage>
        <taxon>Bacteria</taxon>
        <taxon>Pseudomonadati</taxon>
        <taxon>Spirochaetota</taxon>
        <taxon>Spirochaetia</taxon>
        <taxon>Spirochaetales</taxon>
        <taxon>Treponemataceae</taxon>
        <taxon>Treponema</taxon>
    </lineage>
</organism>
<dbReference type="HAMAP" id="MF_00081">
    <property type="entry name" value="HrcA"/>
    <property type="match status" value="1"/>
</dbReference>
<dbReference type="GO" id="GO:0045892">
    <property type="term" value="P:negative regulation of DNA-templated transcription"/>
    <property type="evidence" value="ECO:0007669"/>
    <property type="project" value="UniProtKB-UniRule"/>
</dbReference>
<evidence type="ECO:0000256" key="2">
    <source>
        <dbReference type="ARBA" id="ARBA00023015"/>
    </source>
</evidence>